<accession>A0A3E0WJT6</accession>
<proteinExistence type="predicted"/>
<evidence type="ECO:0000313" key="1">
    <source>
        <dbReference type="EMBL" id="RFA33242.1"/>
    </source>
</evidence>
<dbReference type="AlphaFoldDB" id="A0A3E0WJT6"/>
<name>A0A3E0WJT6_9GAMM</name>
<gene>
    <name evidence="1" type="ORF">CAL65_17895</name>
</gene>
<protein>
    <submittedName>
        <fullName evidence="1">Uncharacterized protein</fullName>
    </submittedName>
</protein>
<reference evidence="2" key="1">
    <citation type="submission" date="2017-05" db="EMBL/GenBank/DDBJ databases">
        <authorList>
            <person name="Sharma S."/>
            <person name="Sidhu C."/>
            <person name="Pinnaka A.K."/>
        </authorList>
    </citation>
    <scope>NUCLEOTIDE SEQUENCE [LARGE SCALE GENOMIC DNA]</scope>
    <source>
        <strain evidence="2">AK93</strain>
    </source>
</reference>
<comment type="caution">
    <text evidence="1">The sequence shown here is derived from an EMBL/GenBank/DDBJ whole genome shotgun (WGS) entry which is preliminary data.</text>
</comment>
<organism evidence="1 2">
    <name type="scientific">Alkalilimnicola ehrlichii</name>
    <dbReference type="NCBI Taxonomy" id="351052"/>
    <lineage>
        <taxon>Bacteria</taxon>
        <taxon>Pseudomonadati</taxon>
        <taxon>Pseudomonadota</taxon>
        <taxon>Gammaproteobacteria</taxon>
        <taxon>Chromatiales</taxon>
        <taxon>Ectothiorhodospiraceae</taxon>
        <taxon>Alkalilimnicola</taxon>
    </lineage>
</organism>
<dbReference type="EMBL" id="NFZW01000022">
    <property type="protein sequence ID" value="RFA33242.1"/>
    <property type="molecule type" value="Genomic_DNA"/>
</dbReference>
<evidence type="ECO:0000313" key="2">
    <source>
        <dbReference type="Proteomes" id="UP000256763"/>
    </source>
</evidence>
<keyword evidence="2" id="KW-1185">Reference proteome</keyword>
<sequence>MDMKIDGGASYLLANQQVNRAAHTETKAPAFDALLTEEVARSAPASSSLRETVEIERRDFTSMNRQELRDWMNDQLRSGEMTVEESQAFLGWTVDVRIDTNGRAISHDGDYTTRFNFLELASGNRDFYLQRGDLDMAQRIQDALDRMERFSRST</sequence>
<dbReference type="Proteomes" id="UP000256763">
    <property type="component" value="Unassembled WGS sequence"/>
</dbReference>